<sequence>MIPAEGVLIAAARWLDLLGRSTESQASMIIRSNSRYADLTPTQYSTALDWLHSLPWTGLTVNTLGRSDTLQKMTSQGRKECLLASLLEVSNPPWLENSDVLVHSSDDLPQDINRWQELLGLPPSSGFRVVRRISGKIDLVRRAQIGNAGEVALCMLLEAKWPGAINHVAERDDGFGYDVSASIQNCEWHFEVKSTTRRGRLSFFLSRHEFETGLADNYWKLLVVGLDDELRATCVAEVDKSALKKFAPADRTTAAIWATARYDFGEGQLSPGLSFLPWEQADFRTHRLLTQGTRDQGPNFSWMPTDAGRAAALPILGPP</sequence>
<dbReference type="AlphaFoldDB" id="M7MZS4"/>
<dbReference type="Pfam" id="PF13020">
    <property type="entry name" value="NOV_C"/>
    <property type="match status" value="1"/>
</dbReference>
<dbReference type="InterPro" id="IPR024975">
    <property type="entry name" value="NOV_C"/>
</dbReference>
<dbReference type="EMBL" id="AOCK01000001">
    <property type="protein sequence ID" value="EMR00456.1"/>
    <property type="molecule type" value="Genomic_DNA"/>
</dbReference>
<protein>
    <recommendedName>
        <fullName evidence="1">Protein NO VEIN C-terminal domain-containing protein</fullName>
    </recommendedName>
</protein>
<dbReference type="Proteomes" id="UP000012015">
    <property type="component" value="Unassembled WGS sequence"/>
</dbReference>
<keyword evidence="3" id="KW-1185">Reference proteome</keyword>
<gene>
    <name evidence="2" type="ORF">ADIAG_00463</name>
</gene>
<dbReference type="eggNOG" id="ENOG5033XNF">
    <property type="taxonomic scope" value="Bacteria"/>
</dbReference>
<evidence type="ECO:0000313" key="3">
    <source>
        <dbReference type="Proteomes" id="UP000012015"/>
    </source>
</evidence>
<evidence type="ECO:0000313" key="2">
    <source>
        <dbReference type="EMBL" id="EMR00456.1"/>
    </source>
</evidence>
<evidence type="ECO:0000259" key="1">
    <source>
        <dbReference type="Pfam" id="PF13020"/>
    </source>
</evidence>
<accession>M7MZS4</accession>
<name>M7MZS4_9MICC</name>
<feature type="domain" description="Protein NO VEIN C-terminal" evidence="1">
    <location>
        <begin position="164"/>
        <end position="228"/>
    </location>
</feature>
<comment type="caution">
    <text evidence="2">The sequence shown here is derived from an EMBL/GenBank/DDBJ whole genome shotgun (WGS) entry which is preliminary data.</text>
</comment>
<reference evidence="2 3" key="1">
    <citation type="journal article" date="2013" name="Genome Announc.">
        <title>Draft Genome Sequence of Arthrobacter gangotriensis Strain Lz1yT, Isolated from a Penguin Rookery Soil Sample Collected in Antarctica, near the Indian Station Dakshin Gangotri.</title>
        <authorList>
            <person name="Shivaji S."/>
            <person name="Ara S."/>
            <person name="Bandi S."/>
            <person name="Singh A."/>
            <person name="Kumar Pinnaka A."/>
        </authorList>
    </citation>
    <scope>NUCLEOTIDE SEQUENCE [LARGE SCALE GENOMIC DNA]</scope>
    <source>
        <strain evidence="2 3">Lz1y</strain>
    </source>
</reference>
<organism evidence="2 3">
    <name type="scientific">Paeniglutamicibacter gangotriensis Lz1y</name>
    <dbReference type="NCBI Taxonomy" id="1276920"/>
    <lineage>
        <taxon>Bacteria</taxon>
        <taxon>Bacillati</taxon>
        <taxon>Actinomycetota</taxon>
        <taxon>Actinomycetes</taxon>
        <taxon>Micrococcales</taxon>
        <taxon>Micrococcaceae</taxon>
        <taxon>Paeniglutamicibacter</taxon>
    </lineage>
</organism>
<proteinExistence type="predicted"/>